<accession>A0AAE4CJW2</accession>
<name>A0AAE4CJW2_9ACTN</name>
<evidence type="ECO:0000313" key="2">
    <source>
        <dbReference type="EMBL" id="MDR7300129.1"/>
    </source>
</evidence>
<dbReference type="AlphaFoldDB" id="A0AAE4CJW2"/>
<dbReference type="Proteomes" id="UP001180845">
    <property type="component" value="Unassembled WGS sequence"/>
</dbReference>
<feature type="compositionally biased region" description="Low complexity" evidence="1">
    <location>
        <begin position="64"/>
        <end position="75"/>
    </location>
</feature>
<dbReference type="EMBL" id="JAVDXW010000001">
    <property type="protein sequence ID" value="MDR7300129.1"/>
    <property type="molecule type" value="Genomic_DNA"/>
</dbReference>
<organism evidence="2 3">
    <name type="scientific">Haloactinomyces albus</name>
    <dbReference type="NCBI Taxonomy" id="1352928"/>
    <lineage>
        <taxon>Bacteria</taxon>
        <taxon>Bacillati</taxon>
        <taxon>Actinomycetota</taxon>
        <taxon>Actinomycetes</taxon>
        <taxon>Actinopolysporales</taxon>
        <taxon>Actinopolysporaceae</taxon>
        <taxon>Haloactinomyces</taxon>
    </lineage>
</organism>
<sequence length="257" mass="27580">MCISGSTSVPAAGLSALPLPAPATFPDRIVCDRSHCVALRRLRSARRLLPCAEPPTTESRAHSAAAQPPTTRPQPLVHSSSRPVTGLRAALSPSGNDGFGVRSSRVGFRTSISSRRFRPAVVVSPSSAPAEVPADREEIGLSRRSRNGFSGIPEHLVRARISTFPDSPQSAGNPLSTTPEPSVVTQRSNRQPRGDTDNKRTVTVLSATESRPLPRLPPQPPAQQRRELRFFLDFGAPAHHCPAIHPGRSHGRSVTFT</sequence>
<proteinExistence type="predicted"/>
<gene>
    <name evidence="2" type="ORF">JOF55_000310</name>
</gene>
<evidence type="ECO:0000313" key="3">
    <source>
        <dbReference type="Proteomes" id="UP001180845"/>
    </source>
</evidence>
<evidence type="ECO:0000256" key="1">
    <source>
        <dbReference type="SAM" id="MobiDB-lite"/>
    </source>
</evidence>
<comment type="caution">
    <text evidence="2">The sequence shown here is derived from an EMBL/GenBank/DDBJ whole genome shotgun (WGS) entry which is preliminary data.</text>
</comment>
<feature type="region of interest" description="Disordered" evidence="1">
    <location>
        <begin position="50"/>
        <end position="101"/>
    </location>
</feature>
<feature type="region of interest" description="Disordered" evidence="1">
    <location>
        <begin position="164"/>
        <end position="223"/>
    </location>
</feature>
<keyword evidence="3" id="KW-1185">Reference proteome</keyword>
<protein>
    <submittedName>
        <fullName evidence="2">Uncharacterized protein</fullName>
    </submittedName>
</protein>
<reference evidence="2" key="1">
    <citation type="submission" date="2023-07" db="EMBL/GenBank/DDBJ databases">
        <title>Sequencing the genomes of 1000 actinobacteria strains.</title>
        <authorList>
            <person name="Klenk H.-P."/>
        </authorList>
    </citation>
    <scope>NUCLEOTIDE SEQUENCE</scope>
    <source>
        <strain evidence="2">DSM 45977</strain>
    </source>
</reference>
<feature type="compositionally biased region" description="Polar residues" evidence="1">
    <location>
        <begin position="164"/>
        <end position="191"/>
    </location>
</feature>